<feature type="transmembrane region" description="Helical" evidence="1">
    <location>
        <begin position="231"/>
        <end position="247"/>
    </location>
</feature>
<organism evidence="2 3">
    <name type="scientific">Bifidobacterium colobi</name>
    <dbReference type="NCBI Taxonomy" id="2809026"/>
    <lineage>
        <taxon>Bacteria</taxon>
        <taxon>Bacillati</taxon>
        <taxon>Actinomycetota</taxon>
        <taxon>Actinomycetes</taxon>
        <taxon>Bifidobacteriales</taxon>
        <taxon>Bifidobacteriaceae</taxon>
        <taxon>Bifidobacterium</taxon>
    </lineage>
</organism>
<evidence type="ECO:0000313" key="3">
    <source>
        <dbReference type="Proteomes" id="UP000711736"/>
    </source>
</evidence>
<feature type="transmembrane region" description="Helical" evidence="1">
    <location>
        <begin position="395"/>
        <end position="417"/>
    </location>
</feature>
<feature type="transmembrane region" description="Helical" evidence="1">
    <location>
        <begin position="254"/>
        <end position="275"/>
    </location>
</feature>
<keyword evidence="1" id="KW-0472">Membrane</keyword>
<evidence type="ECO:0008006" key="4">
    <source>
        <dbReference type="Google" id="ProtNLM"/>
    </source>
</evidence>
<feature type="transmembrane region" description="Helical" evidence="1">
    <location>
        <begin position="131"/>
        <end position="151"/>
    </location>
</feature>
<dbReference type="EMBL" id="JAFEJU010000009">
    <property type="protein sequence ID" value="MBT1175781.1"/>
    <property type="molecule type" value="Genomic_DNA"/>
</dbReference>
<evidence type="ECO:0000256" key="1">
    <source>
        <dbReference type="SAM" id="Phobius"/>
    </source>
</evidence>
<proteinExistence type="predicted"/>
<reference evidence="2 3" key="1">
    <citation type="journal article" date="2021" name="Environ. Microbiol.">
        <title>Genetic insights into the dark matter of the mammalian gut microbiota through targeted genome reconstruction.</title>
        <authorList>
            <person name="Lugli G.A."/>
            <person name="Alessandri G."/>
            <person name="Milani C."/>
            <person name="Viappiani A."/>
            <person name="Fontana F."/>
            <person name="Tarracchini C."/>
            <person name="Mancabelli L."/>
            <person name="Argentini C."/>
            <person name="Ruiz L."/>
            <person name="Margolles A."/>
            <person name="van Sinderen D."/>
            <person name="Turroni F."/>
            <person name="Ventura M."/>
        </authorList>
    </citation>
    <scope>NUCLEOTIDE SEQUENCE [LARGE SCALE GENOMIC DNA]</scope>
    <source>
        <strain evidence="2 3">LC6</strain>
    </source>
</reference>
<protein>
    <recommendedName>
        <fullName evidence="4">Glycosyltransferase RgtA/B/C/D-like domain-containing protein</fullName>
    </recommendedName>
</protein>
<keyword evidence="1" id="KW-0812">Transmembrane</keyword>
<feature type="transmembrane region" description="Helical" evidence="1">
    <location>
        <begin position="424"/>
        <end position="443"/>
    </location>
</feature>
<feature type="transmembrane region" description="Helical" evidence="1">
    <location>
        <begin position="16"/>
        <end position="36"/>
    </location>
</feature>
<keyword evidence="1" id="KW-1133">Transmembrane helix</keyword>
<feature type="transmembrane region" description="Helical" evidence="1">
    <location>
        <begin position="449"/>
        <end position="468"/>
    </location>
</feature>
<dbReference type="RefSeq" id="WP_214376976.1">
    <property type="nucleotide sequence ID" value="NZ_JAFEJU010000009.1"/>
</dbReference>
<accession>A0ABS5UYR6</accession>
<feature type="transmembrane region" description="Helical" evidence="1">
    <location>
        <begin position="48"/>
        <end position="72"/>
    </location>
</feature>
<keyword evidence="3" id="KW-1185">Reference proteome</keyword>
<gene>
    <name evidence="2" type="ORF">JS530_09780</name>
</gene>
<feature type="transmembrane region" description="Helical" evidence="1">
    <location>
        <begin position="163"/>
        <end position="193"/>
    </location>
</feature>
<feature type="transmembrane region" description="Helical" evidence="1">
    <location>
        <begin position="104"/>
        <end position="124"/>
    </location>
</feature>
<name>A0ABS5UYR6_9BIFI</name>
<sequence>MSIFTTYDNPDQYNHLFISIISALIAGIFCIVILRWKLFNVWIDSAPLTLCYIVFLSTIFLLSLLWICLANGDPTSDQLMMFKQADGMRNRLLSLDEQIYITRYPYQSGYVLFIYIMGGLFGAHHYLVIRLFNAIATLLLAFALCRASKVLSNDENTEKRCMLVVTAFLPLTCFAPFIYGNIPSTAFAVMACVHQLKISVDCKKLSSVVVYNVAAMFLWYFLAIWFRPTSIIFVIASILVALTIAIIKRNIAHVAVAGACIIAYLLAAMLPAMIVRTYTGYPDDSSRAMPKAAFIAMGLQDTAIVPGWYNEYTGVIYDQAGGDSDRTAELAIQSIKERVAVFAHHPRYAAGFFIKKIGAMWSEPTFYSLQSSIIPDDESAGRLQHLLNRTSARNVYLTICDIVQSAIYLLAFIGLFVKRRSITLQQMLFFIIALGGFLYLSVWETKSNYAMPFFLVLIPYAAVAWTMLTISGAKQTNKDHSSSGEAYKI</sequence>
<evidence type="ECO:0000313" key="2">
    <source>
        <dbReference type="EMBL" id="MBT1175781.1"/>
    </source>
</evidence>
<dbReference type="Proteomes" id="UP000711736">
    <property type="component" value="Unassembled WGS sequence"/>
</dbReference>
<comment type="caution">
    <text evidence="2">The sequence shown here is derived from an EMBL/GenBank/DDBJ whole genome shotgun (WGS) entry which is preliminary data.</text>
</comment>